<dbReference type="EMBL" id="JAHUZB010000009">
    <property type="protein sequence ID" value="MBV7392240.1"/>
    <property type="molecule type" value="Genomic_DNA"/>
</dbReference>
<comment type="caution">
    <text evidence="2">The sequence shown here is derived from an EMBL/GenBank/DDBJ whole genome shotgun (WGS) entry which is preliminary data.</text>
</comment>
<keyword evidence="1" id="KW-0812">Transmembrane</keyword>
<sequence length="141" mass="16059">MKNEKLIVKLSSFLNFFIGIGAFVGSLMAFIPAFHESMGLSTAMLQDTPFKTFLIPGLFLLFILGGLNILNGICYFTRQVVAYFFSFFMGVILMIWIVIQCLLLQMLLPIQAIFFLLGFLQTFCSVYSIRKRQLVFPSLNK</sequence>
<evidence type="ECO:0000313" key="2">
    <source>
        <dbReference type="EMBL" id="MBV7392240.1"/>
    </source>
</evidence>
<organism evidence="2 3">
    <name type="scientific">Enterococcus alishanensis</name>
    <dbReference type="NCBI Taxonomy" id="1303817"/>
    <lineage>
        <taxon>Bacteria</taxon>
        <taxon>Bacillati</taxon>
        <taxon>Bacillota</taxon>
        <taxon>Bacilli</taxon>
        <taxon>Lactobacillales</taxon>
        <taxon>Enterococcaceae</taxon>
        <taxon>Enterococcus</taxon>
    </lineage>
</organism>
<evidence type="ECO:0000256" key="1">
    <source>
        <dbReference type="SAM" id="Phobius"/>
    </source>
</evidence>
<proteinExistence type="predicted"/>
<dbReference type="Proteomes" id="UP000774130">
    <property type="component" value="Unassembled WGS sequence"/>
</dbReference>
<accession>A0ABS6TH35</accession>
<gene>
    <name evidence="2" type="ORF">KUA55_16275</name>
</gene>
<keyword evidence="3" id="KW-1185">Reference proteome</keyword>
<dbReference type="RefSeq" id="WP_218327453.1">
    <property type="nucleotide sequence ID" value="NZ_JAHUZB010000009.1"/>
</dbReference>
<feature type="transmembrane region" description="Helical" evidence="1">
    <location>
        <begin position="105"/>
        <end position="129"/>
    </location>
</feature>
<protein>
    <recommendedName>
        <fullName evidence="4">DUF3021 domain-containing protein</fullName>
    </recommendedName>
</protein>
<feature type="transmembrane region" description="Helical" evidence="1">
    <location>
        <begin position="12"/>
        <end position="33"/>
    </location>
</feature>
<keyword evidence="1" id="KW-0472">Membrane</keyword>
<feature type="transmembrane region" description="Helical" evidence="1">
    <location>
        <begin position="53"/>
        <end position="73"/>
    </location>
</feature>
<keyword evidence="1" id="KW-1133">Transmembrane helix</keyword>
<name>A0ABS6TH35_9ENTE</name>
<reference evidence="2 3" key="1">
    <citation type="submission" date="2021-06" db="EMBL/GenBank/DDBJ databases">
        <title>Enterococcus alishanensis sp. nov., a novel lactic acid bacterium isolated from fresh coffee beans.</title>
        <authorList>
            <person name="Chen Y.-S."/>
        </authorList>
    </citation>
    <scope>NUCLEOTIDE SEQUENCE [LARGE SCALE GENOMIC DNA]</scope>
    <source>
        <strain evidence="2 3">ALS3</strain>
    </source>
</reference>
<feature type="transmembrane region" description="Helical" evidence="1">
    <location>
        <begin position="80"/>
        <end position="99"/>
    </location>
</feature>
<evidence type="ECO:0008006" key="4">
    <source>
        <dbReference type="Google" id="ProtNLM"/>
    </source>
</evidence>
<evidence type="ECO:0000313" key="3">
    <source>
        <dbReference type="Proteomes" id="UP000774130"/>
    </source>
</evidence>